<name>A0A6I4TTR6_9SPHN</name>
<evidence type="ECO:0000313" key="2">
    <source>
        <dbReference type="EMBL" id="MXO99294.1"/>
    </source>
</evidence>
<evidence type="ECO:0000256" key="1">
    <source>
        <dbReference type="SAM" id="Phobius"/>
    </source>
</evidence>
<dbReference type="RefSeq" id="WP_161391027.1">
    <property type="nucleotide sequence ID" value="NZ_WTYJ01000002.1"/>
</dbReference>
<evidence type="ECO:0000313" key="3">
    <source>
        <dbReference type="Proteomes" id="UP000469430"/>
    </source>
</evidence>
<keyword evidence="3" id="KW-1185">Reference proteome</keyword>
<accession>A0A6I4TTR6</accession>
<feature type="transmembrane region" description="Helical" evidence="1">
    <location>
        <begin position="12"/>
        <end position="32"/>
    </location>
</feature>
<keyword evidence="1" id="KW-0472">Membrane</keyword>
<feature type="transmembrane region" description="Helical" evidence="1">
    <location>
        <begin position="39"/>
        <end position="57"/>
    </location>
</feature>
<comment type="caution">
    <text evidence="2">The sequence shown here is derived from an EMBL/GenBank/DDBJ whole genome shotgun (WGS) entry which is preliminary data.</text>
</comment>
<gene>
    <name evidence="2" type="ORF">GRI97_09865</name>
</gene>
<keyword evidence="1" id="KW-1133">Transmembrane helix</keyword>
<keyword evidence="1" id="KW-0812">Transmembrane</keyword>
<dbReference type="EMBL" id="WTYJ01000002">
    <property type="protein sequence ID" value="MXO99294.1"/>
    <property type="molecule type" value="Genomic_DNA"/>
</dbReference>
<dbReference type="Proteomes" id="UP000469430">
    <property type="component" value="Unassembled WGS sequence"/>
</dbReference>
<reference evidence="2 3" key="1">
    <citation type="submission" date="2019-12" db="EMBL/GenBank/DDBJ databases">
        <title>Genomic-based taxomic classification of the family Erythrobacteraceae.</title>
        <authorList>
            <person name="Xu L."/>
        </authorList>
    </citation>
    <scope>NUCLEOTIDE SEQUENCE [LARGE SCALE GENOMIC DNA]</scope>
    <source>
        <strain evidence="2 3">S36</strain>
    </source>
</reference>
<sequence>MLILPMDPIEATILTTCAGFIVYVLIALRAFAVTSLRRVWGEIILATGLPVVIALAIQS</sequence>
<proteinExistence type="predicted"/>
<dbReference type="AlphaFoldDB" id="A0A6I4TTR6"/>
<organism evidence="2 3">
    <name type="scientific">Croceibacterium xixiisoli</name>
    <dbReference type="NCBI Taxonomy" id="1476466"/>
    <lineage>
        <taxon>Bacteria</taxon>
        <taxon>Pseudomonadati</taxon>
        <taxon>Pseudomonadota</taxon>
        <taxon>Alphaproteobacteria</taxon>
        <taxon>Sphingomonadales</taxon>
        <taxon>Erythrobacteraceae</taxon>
        <taxon>Croceibacterium</taxon>
    </lineage>
</organism>
<protein>
    <submittedName>
        <fullName evidence="2">Uncharacterized protein</fullName>
    </submittedName>
</protein>